<organism evidence="1 2">
    <name type="scientific">Panagrolaimus superbus</name>
    <dbReference type="NCBI Taxonomy" id="310955"/>
    <lineage>
        <taxon>Eukaryota</taxon>
        <taxon>Metazoa</taxon>
        <taxon>Ecdysozoa</taxon>
        <taxon>Nematoda</taxon>
        <taxon>Chromadorea</taxon>
        <taxon>Rhabditida</taxon>
        <taxon>Tylenchina</taxon>
        <taxon>Panagrolaimomorpha</taxon>
        <taxon>Panagrolaimoidea</taxon>
        <taxon>Panagrolaimidae</taxon>
        <taxon>Panagrolaimus</taxon>
    </lineage>
</organism>
<reference evidence="2" key="1">
    <citation type="submission" date="2022-11" db="UniProtKB">
        <authorList>
            <consortium name="WormBaseParasite"/>
        </authorList>
    </citation>
    <scope>IDENTIFICATION</scope>
</reference>
<protein>
    <submittedName>
        <fullName evidence="2">Uncharacterized protein</fullName>
    </submittedName>
</protein>
<proteinExistence type="predicted"/>
<evidence type="ECO:0000313" key="1">
    <source>
        <dbReference type="Proteomes" id="UP000887577"/>
    </source>
</evidence>
<dbReference type="WBParaSite" id="PSU_v2.g16485.t1">
    <property type="protein sequence ID" value="PSU_v2.g16485.t1"/>
    <property type="gene ID" value="PSU_v2.g16485"/>
</dbReference>
<dbReference type="Proteomes" id="UP000887577">
    <property type="component" value="Unplaced"/>
</dbReference>
<name>A0A914YAM5_9BILA</name>
<dbReference type="AlphaFoldDB" id="A0A914YAM5"/>
<sequence>MPELILEVLENIVAEFGCSRKKCHPKMKEIIKNSADLSKFMLSGKMPLNATLKYFSRADSIALWDEYFVVIVKVFSVDRYIFNKHCFLYNFILIKPLLNAISQSKGVLEIHESLQNSENNIVLEELLERDKQKVVFFKKLCPNYFDKMITKCFFEKIRAAYKFKENSSCFDILSIPASCHEINSNFAKVRISRNINIFHFSF</sequence>
<keyword evidence="1" id="KW-1185">Reference proteome</keyword>
<evidence type="ECO:0000313" key="2">
    <source>
        <dbReference type="WBParaSite" id="PSU_v2.g16485.t1"/>
    </source>
</evidence>
<accession>A0A914YAM5</accession>